<feature type="transmembrane region" description="Helical" evidence="8">
    <location>
        <begin position="43"/>
        <end position="61"/>
    </location>
</feature>
<dbReference type="PIRSF" id="PIRSF006102">
    <property type="entry name" value="NQR_DE"/>
    <property type="match status" value="1"/>
</dbReference>
<dbReference type="EC" id="7.-.-.-" evidence="8"/>
<evidence type="ECO:0000256" key="7">
    <source>
        <dbReference type="ARBA" id="ARBA00023136"/>
    </source>
</evidence>
<dbReference type="PANTHER" id="PTHR30586">
    <property type="entry name" value="ELECTRON TRANSPORT COMPLEX PROTEIN RNFE"/>
    <property type="match status" value="1"/>
</dbReference>
<dbReference type="GO" id="GO:0012505">
    <property type="term" value="C:endomembrane system"/>
    <property type="evidence" value="ECO:0007669"/>
    <property type="project" value="UniProtKB-SubCell"/>
</dbReference>
<comment type="subunit">
    <text evidence="8">The complex is composed of six subunits: RnfA, RnfB, RnfC, RnfD, RnfE and RnfG.</text>
</comment>
<evidence type="ECO:0000256" key="5">
    <source>
        <dbReference type="ARBA" id="ARBA00022982"/>
    </source>
</evidence>
<keyword evidence="5 8" id="KW-0249">Electron transport</keyword>
<dbReference type="NCBIfam" id="NF009070">
    <property type="entry name" value="PRK12405.1"/>
    <property type="match status" value="1"/>
</dbReference>
<dbReference type="EMBL" id="MJUW02000097">
    <property type="protein sequence ID" value="OQD45329.1"/>
    <property type="molecule type" value="Genomic_DNA"/>
</dbReference>
<keyword evidence="7 8" id="KW-0472">Membrane</keyword>
<evidence type="ECO:0000313" key="9">
    <source>
        <dbReference type="EMBL" id="OQD45329.1"/>
    </source>
</evidence>
<keyword evidence="10" id="KW-1185">Reference proteome</keyword>
<evidence type="ECO:0000256" key="1">
    <source>
        <dbReference type="ARBA" id="ARBA00004127"/>
    </source>
</evidence>
<dbReference type="GO" id="GO:0005886">
    <property type="term" value="C:plasma membrane"/>
    <property type="evidence" value="ECO:0007669"/>
    <property type="project" value="UniProtKB-SubCell"/>
</dbReference>
<gene>
    <name evidence="8" type="primary">rnfE</name>
    <name evidence="9" type="ORF">BIY37_08980</name>
</gene>
<dbReference type="HAMAP" id="MF_00478">
    <property type="entry name" value="RsxE_RnfE"/>
    <property type="match status" value="1"/>
</dbReference>
<accession>A0A1V6LYX4</accession>
<dbReference type="Proteomes" id="UP000242219">
    <property type="component" value="Unassembled WGS sequence"/>
</dbReference>
<comment type="caution">
    <text evidence="9">The sequence shown here is derived from an EMBL/GenBank/DDBJ whole genome shotgun (WGS) entry which is preliminary data.</text>
</comment>
<evidence type="ECO:0000256" key="2">
    <source>
        <dbReference type="ARBA" id="ARBA00022448"/>
    </source>
</evidence>
<proteinExistence type="inferred from homology"/>
<evidence type="ECO:0000256" key="4">
    <source>
        <dbReference type="ARBA" id="ARBA00022967"/>
    </source>
</evidence>
<keyword evidence="3 8" id="KW-0812">Transmembrane</keyword>
<evidence type="ECO:0000313" key="10">
    <source>
        <dbReference type="Proteomes" id="UP000242219"/>
    </source>
</evidence>
<dbReference type="NCBIfam" id="TIGR01948">
    <property type="entry name" value="rnfE"/>
    <property type="match status" value="1"/>
</dbReference>
<dbReference type="RefSeq" id="WP_070067488.1">
    <property type="nucleotide sequence ID" value="NZ_MJUW02000097.1"/>
</dbReference>
<feature type="transmembrane region" description="Helical" evidence="8">
    <location>
        <begin position="73"/>
        <end position="93"/>
    </location>
</feature>
<reference evidence="9 10" key="1">
    <citation type="journal article" date="2016" name="Genome Announc.">
        <title>Draft Genome Sequence of the Anaerobic Ammonium-Oxidizing Bacterium 'Candidatus Brocadia sp. 40'.</title>
        <authorList>
            <person name="Ali M."/>
            <person name="Haroon M.F."/>
            <person name="Narita Y."/>
            <person name="Zhang L."/>
            <person name="Rangel Shaw D."/>
            <person name="Okabe S."/>
            <person name="Saikaly P.E."/>
        </authorList>
    </citation>
    <scope>NUCLEOTIDE SEQUENCE [LARGE SCALE GENOMIC DNA]</scope>
    <source>
        <strain evidence="9 10">40</strain>
    </source>
</reference>
<evidence type="ECO:0000256" key="3">
    <source>
        <dbReference type="ARBA" id="ARBA00022692"/>
    </source>
</evidence>
<name>A0A1V6LYX4_9BACT</name>
<feature type="transmembrane region" description="Helical" evidence="8">
    <location>
        <begin position="171"/>
        <end position="194"/>
    </location>
</feature>
<keyword evidence="8" id="KW-1003">Cell membrane</keyword>
<keyword evidence="4 8" id="KW-1278">Translocase</keyword>
<feature type="transmembrane region" description="Helical" evidence="8">
    <location>
        <begin position="128"/>
        <end position="151"/>
    </location>
</feature>
<dbReference type="InterPro" id="IPR003667">
    <property type="entry name" value="NqrDE/RnfAE"/>
</dbReference>
<dbReference type="InterPro" id="IPR010968">
    <property type="entry name" value="RnfE"/>
</dbReference>
<comment type="subcellular location">
    <subcellularLocation>
        <location evidence="8">Cell membrane</location>
        <topology evidence="8">Multi-pass membrane protein</topology>
    </subcellularLocation>
    <subcellularLocation>
        <location evidence="1">Endomembrane system</location>
        <topology evidence="1">Multi-pass membrane protein</topology>
    </subcellularLocation>
</comment>
<feature type="transmembrane region" description="Helical" evidence="8">
    <location>
        <begin position="20"/>
        <end position="37"/>
    </location>
</feature>
<evidence type="ECO:0000256" key="6">
    <source>
        <dbReference type="ARBA" id="ARBA00022989"/>
    </source>
</evidence>
<comment type="function">
    <text evidence="8">Part of a membrane-bound complex that couples electron transfer with translocation of ions across the membrane.</text>
</comment>
<organism evidence="9 10">
    <name type="scientific">Candidatus Brocadia sapporoensis</name>
    <dbReference type="NCBI Taxonomy" id="392547"/>
    <lineage>
        <taxon>Bacteria</taxon>
        <taxon>Pseudomonadati</taxon>
        <taxon>Planctomycetota</taxon>
        <taxon>Candidatus Brocadiia</taxon>
        <taxon>Candidatus Brocadiales</taxon>
        <taxon>Candidatus Brocadiaceae</taxon>
        <taxon>Candidatus Brocadia</taxon>
    </lineage>
</organism>
<comment type="similarity">
    <text evidence="8">Belongs to the NqrDE/RnfAE family.</text>
</comment>
<sequence>MSEQNNLKEFTKGIIQYNPLFVLVLGLCPSLAVTTSVKNGVAMGGAATFVLICSNFIISVVRSFIPREIRIPCFIVIIAAFVTMVELLMKAYLPPELNASLGIFIPLIVVNCIIMYRAESFAYKNKPLVSVLDGAGLGLGWTLSLCLVSAIREVLGAGTIFGLKVSESYQPASVMIMAPGAFIALGILLGFFNWRKLRKSEKTMKVYKVSMEHD</sequence>
<dbReference type="AlphaFoldDB" id="A0A1V6LYX4"/>
<protein>
    <recommendedName>
        <fullName evidence="8">Ion-translocating oxidoreductase complex subunit E</fullName>
        <ecNumber evidence="8">7.-.-.-</ecNumber>
    </recommendedName>
    <alternativeName>
        <fullName evidence="8">Rnf electron transport complex subunit E</fullName>
    </alternativeName>
</protein>
<dbReference type="GO" id="GO:0022900">
    <property type="term" value="P:electron transport chain"/>
    <property type="evidence" value="ECO:0007669"/>
    <property type="project" value="UniProtKB-UniRule"/>
</dbReference>
<evidence type="ECO:0000256" key="8">
    <source>
        <dbReference type="HAMAP-Rule" id="MF_00478"/>
    </source>
</evidence>
<dbReference type="Pfam" id="PF02508">
    <property type="entry name" value="Rnf-Nqr"/>
    <property type="match status" value="1"/>
</dbReference>
<dbReference type="PANTHER" id="PTHR30586:SF0">
    <property type="entry name" value="ION-TRANSLOCATING OXIDOREDUCTASE COMPLEX SUBUNIT E"/>
    <property type="match status" value="1"/>
</dbReference>
<keyword evidence="2 8" id="KW-0813">Transport</keyword>
<feature type="transmembrane region" description="Helical" evidence="8">
    <location>
        <begin position="99"/>
        <end position="116"/>
    </location>
</feature>
<keyword evidence="6 8" id="KW-1133">Transmembrane helix</keyword>